<evidence type="ECO:0000313" key="1">
    <source>
        <dbReference type="EMBL" id="OCL27042.1"/>
    </source>
</evidence>
<proteinExistence type="predicted"/>
<dbReference type="OrthoDB" id="1953500at2"/>
<dbReference type="InterPro" id="IPR021338">
    <property type="entry name" value="DUF2953"/>
</dbReference>
<organism evidence="1 2">
    <name type="scientific">Orenia metallireducens</name>
    <dbReference type="NCBI Taxonomy" id="1413210"/>
    <lineage>
        <taxon>Bacteria</taxon>
        <taxon>Bacillati</taxon>
        <taxon>Bacillota</taxon>
        <taxon>Clostridia</taxon>
        <taxon>Halanaerobiales</taxon>
        <taxon>Halobacteroidaceae</taxon>
        <taxon>Orenia</taxon>
    </lineage>
</organism>
<reference evidence="1 2" key="2">
    <citation type="submission" date="2016-08" db="EMBL/GenBank/DDBJ databases">
        <title>Orenia metallireducens sp. nov. strain Z6, a Novel Metal-reducing Firmicute from the Deep Subsurface.</title>
        <authorList>
            <person name="Maxim B.I."/>
            <person name="Kenneth K."/>
            <person name="Flynn T.M."/>
            <person name="Oloughlin E.J."/>
            <person name="Locke R.A."/>
            <person name="Weber J.R."/>
            <person name="Egan S.M."/>
            <person name="Mackie R.I."/>
            <person name="Cann I.K."/>
        </authorList>
    </citation>
    <scope>NUCLEOTIDE SEQUENCE [LARGE SCALE GENOMIC DNA]</scope>
    <source>
        <strain evidence="1 2">Z6</strain>
    </source>
</reference>
<comment type="caution">
    <text evidence="1">The sequence shown here is derived from an EMBL/GenBank/DDBJ whole genome shotgun (WGS) entry which is preliminary data.</text>
</comment>
<protein>
    <recommendedName>
        <fullName evidence="3">DUF2953 domain-containing protein</fullName>
    </recommendedName>
</protein>
<accession>A0A1C0A9S9</accession>
<evidence type="ECO:0008006" key="3">
    <source>
        <dbReference type="Google" id="ProtNLM"/>
    </source>
</evidence>
<sequence>MLTLISILLFLIFLKIFKIDFIVRFECRKEGDDLVIKLQLSFSRYRFKFKYLEIEQRFSFSTLQFEGKVSDKLKKDIRVIERLEKGESNKGDIKHIVKFFKTVKNVGSNAEDVFSIIDSCDLFSWKTNFALSNQAYTGGLTGLFWSIKSLAMSFLQYYIKFNDTPIVEVNPIFNSPLNFKMEFEGIFKFKLGDIIRIGLKILFSQLKRRGQKNGRPSN</sequence>
<reference evidence="2" key="1">
    <citation type="submission" date="2016-07" db="EMBL/GenBank/DDBJ databases">
        <authorList>
            <person name="Florea S."/>
            <person name="Webb J.S."/>
            <person name="Jaromczyk J."/>
            <person name="Schardl C.L."/>
        </authorList>
    </citation>
    <scope>NUCLEOTIDE SEQUENCE [LARGE SCALE GENOMIC DNA]</scope>
    <source>
        <strain evidence="2">Z6</strain>
    </source>
</reference>
<dbReference type="Pfam" id="PF11167">
    <property type="entry name" value="DUF2953"/>
    <property type="match status" value="1"/>
</dbReference>
<dbReference type="AlphaFoldDB" id="A0A1C0A9S9"/>
<dbReference type="RefSeq" id="WP_068716532.1">
    <property type="nucleotide sequence ID" value="NZ_LWDV01000008.1"/>
</dbReference>
<gene>
    <name evidence="1" type="ORF">U472_06030</name>
</gene>
<keyword evidence="2" id="KW-1185">Reference proteome</keyword>
<evidence type="ECO:0000313" key="2">
    <source>
        <dbReference type="Proteomes" id="UP000093514"/>
    </source>
</evidence>
<dbReference type="Proteomes" id="UP000093514">
    <property type="component" value="Unassembled WGS sequence"/>
</dbReference>
<name>A0A1C0A9S9_9FIRM</name>
<dbReference type="EMBL" id="LWDV01000008">
    <property type="protein sequence ID" value="OCL27042.1"/>
    <property type="molecule type" value="Genomic_DNA"/>
</dbReference>